<reference evidence="1 2" key="1">
    <citation type="journal article" date="2023" name="G3 (Bethesda)">
        <title>A chromosome-level genome assembly of Zasmidium syzygii isolated from banana leaves.</title>
        <authorList>
            <person name="van Westerhoven A.C."/>
            <person name="Mehrabi R."/>
            <person name="Talebi R."/>
            <person name="Steentjes M.B.F."/>
            <person name="Corcolon B."/>
            <person name="Chong P.A."/>
            <person name="Kema G.H.J."/>
            <person name="Seidl M.F."/>
        </authorList>
    </citation>
    <scope>NUCLEOTIDE SEQUENCE [LARGE SCALE GENOMIC DNA]</scope>
    <source>
        <strain evidence="1 2">P124</strain>
    </source>
</reference>
<keyword evidence="2" id="KW-1185">Reference proteome</keyword>
<name>A0ABR0DZS1_ZASCE</name>
<comment type="caution">
    <text evidence="1">The sequence shown here is derived from an EMBL/GenBank/DDBJ whole genome shotgun (WGS) entry which is preliminary data.</text>
</comment>
<organism evidence="1 2">
    <name type="scientific">Zasmidium cellare</name>
    <name type="common">Wine cellar mold</name>
    <name type="synonym">Racodium cellare</name>
    <dbReference type="NCBI Taxonomy" id="395010"/>
    <lineage>
        <taxon>Eukaryota</taxon>
        <taxon>Fungi</taxon>
        <taxon>Dikarya</taxon>
        <taxon>Ascomycota</taxon>
        <taxon>Pezizomycotina</taxon>
        <taxon>Dothideomycetes</taxon>
        <taxon>Dothideomycetidae</taxon>
        <taxon>Mycosphaerellales</taxon>
        <taxon>Mycosphaerellaceae</taxon>
        <taxon>Zasmidium</taxon>
    </lineage>
</organism>
<dbReference type="EMBL" id="JAXOVC010000013">
    <property type="protein sequence ID" value="KAK4494645.1"/>
    <property type="molecule type" value="Genomic_DNA"/>
</dbReference>
<dbReference type="Proteomes" id="UP001305779">
    <property type="component" value="Unassembled WGS sequence"/>
</dbReference>
<gene>
    <name evidence="1" type="ORF">PRZ48_014001</name>
</gene>
<accession>A0ABR0DZS1</accession>
<evidence type="ECO:0000313" key="1">
    <source>
        <dbReference type="EMBL" id="KAK4494645.1"/>
    </source>
</evidence>
<evidence type="ECO:0000313" key="2">
    <source>
        <dbReference type="Proteomes" id="UP001305779"/>
    </source>
</evidence>
<proteinExistence type="predicted"/>
<sequence>MAQSKEVGALAKVLIGLKGPINEVLGDLGPFKYGTISMPYLPAVFNEELVDLAQYAGFQLATPYIQNGDRVFEAISDINYSFCGMRLGDCGMFANETVESEVGGPVDVLSVSYTLDMLTAHVSPMADGTWFYAASGIADPWLGKGAIEHYPSPEDYWTAVADGLVKAMDSYQGRGDRLGSVIVHGESATDPQFQKFLREQVANHQKSKKMPPVSMENPLYAAALGAAELGKRCMLHDDGSSQFSGCTPDLRPKLQGW</sequence>
<protein>
    <submittedName>
        <fullName evidence="1">Uncharacterized protein</fullName>
    </submittedName>
</protein>